<evidence type="ECO:0000256" key="3">
    <source>
        <dbReference type="ARBA" id="ARBA00013253"/>
    </source>
</evidence>
<evidence type="ECO:0000256" key="10">
    <source>
        <dbReference type="ARBA" id="ARBA00029409"/>
    </source>
</evidence>
<dbReference type="NCBIfam" id="TIGR01498">
    <property type="entry name" value="folK"/>
    <property type="match status" value="1"/>
</dbReference>
<dbReference type="Pfam" id="PF01712">
    <property type="entry name" value="dNK"/>
    <property type="match status" value="1"/>
</dbReference>
<comment type="function">
    <text evidence="10">Catalyzes the transfer of pyrophosphate from adenosine triphosphate (ATP) to 6-hydroxymethyl-7,8-dihydropterin, an enzymatic step in folate biosynthesis pathway.</text>
</comment>
<comment type="pathway">
    <text evidence="1">Cofactor biosynthesis; tetrahydrofolate biosynthesis; 2-amino-4-hydroxy-6-hydroxymethyl-7,8-dihydropteridine diphosphate from 7,8-dihydroneopterin triphosphate: step 4/4.</text>
</comment>
<organism evidence="15 16">
    <name type="scientific">Hyunsoonleella aestuarii</name>
    <dbReference type="NCBI Taxonomy" id="912802"/>
    <lineage>
        <taxon>Bacteria</taxon>
        <taxon>Pseudomonadati</taxon>
        <taxon>Bacteroidota</taxon>
        <taxon>Flavobacteriia</taxon>
        <taxon>Flavobacteriales</taxon>
        <taxon>Flavobacteriaceae</taxon>
    </lineage>
</organism>
<sequence>MQKPKIFHIALGSNKGDKFKNLQAAVDAIHLKIGNIILISKVYKSPAFGFESDDFLNCCLVLESYFSAQEVLDNLLAIESDLGRERKKAKDYEARTIDLDIVFAEDDVIDTKTLQVPHTEMQNRKFVLLPLNDVASKVKHPKLDKEVGVLLSECDDDSVLEPINIWLKNPSKQFDFSKYNYIAIEGNIGAGKTSLATRIAHDFNAKIILERFADNPFLPKFYEDANRYAFTLEMSFLADRYQQISDDLSQLDLFKDFIVSDYDVFKSLIFSKITLQEDEFNLYRKLFYLMYKDIAKPELYIYLYQNTERLQQNIKKRGRDYEQNIADDYLEKINAGYLDFLKTQKDFNVKIIDISEKDFIENRTDYLWVLREICGD</sequence>
<dbReference type="Pfam" id="PF01288">
    <property type="entry name" value="HPPK"/>
    <property type="match status" value="1"/>
</dbReference>
<protein>
    <recommendedName>
        <fullName evidence="4">2-amino-4-hydroxy-6-hydroxymethyldihydropteridine pyrophosphokinase</fullName>
        <ecNumber evidence="3">2.7.6.3</ecNumber>
    </recommendedName>
    <alternativeName>
        <fullName evidence="11">6-hydroxymethyl-7,8-dihydropterin pyrophosphokinase</fullName>
    </alternativeName>
    <alternativeName>
        <fullName evidence="12">7,8-dihydro-6-hydroxymethylpterin-pyrophosphokinase</fullName>
    </alternativeName>
</protein>
<keyword evidence="9" id="KW-0289">Folate biosynthesis</keyword>
<dbReference type="Gene3D" id="3.30.70.560">
    <property type="entry name" value="7,8-Dihydro-6-hydroxymethylpterin-pyrophosphokinase HPPK"/>
    <property type="match status" value="1"/>
</dbReference>
<dbReference type="InterPro" id="IPR035907">
    <property type="entry name" value="Hppk_sf"/>
</dbReference>
<dbReference type="PANTHER" id="PTHR43071:SF1">
    <property type="entry name" value="2-AMINO-4-HYDROXY-6-HYDROXYMETHYLDIHYDROPTERIDINE PYROPHOSPHOKINASE"/>
    <property type="match status" value="1"/>
</dbReference>
<evidence type="ECO:0000256" key="11">
    <source>
        <dbReference type="ARBA" id="ARBA00029766"/>
    </source>
</evidence>
<comment type="caution">
    <text evidence="15">The sequence shown here is derived from an EMBL/GenBank/DDBJ whole genome shotgun (WGS) entry which is preliminary data.</text>
</comment>
<accession>A0ABP8E8I4</accession>
<dbReference type="CDD" id="cd01673">
    <property type="entry name" value="dNK"/>
    <property type="match status" value="1"/>
</dbReference>
<evidence type="ECO:0000256" key="4">
    <source>
        <dbReference type="ARBA" id="ARBA00016218"/>
    </source>
</evidence>
<evidence type="ECO:0000259" key="14">
    <source>
        <dbReference type="Pfam" id="PF01712"/>
    </source>
</evidence>
<proteinExistence type="inferred from homology"/>
<dbReference type="InterPro" id="IPR000550">
    <property type="entry name" value="Hppk"/>
</dbReference>
<evidence type="ECO:0000256" key="12">
    <source>
        <dbReference type="ARBA" id="ARBA00033413"/>
    </source>
</evidence>
<gene>
    <name evidence="15" type="primary">folK</name>
    <name evidence="15" type="ORF">GCM10022257_06140</name>
</gene>
<comment type="similarity">
    <text evidence="2">Belongs to the HPPK family.</text>
</comment>
<dbReference type="EC" id="2.7.6.3" evidence="3"/>
<evidence type="ECO:0000313" key="15">
    <source>
        <dbReference type="EMBL" id="GAA4268513.1"/>
    </source>
</evidence>
<dbReference type="InterPro" id="IPR031314">
    <property type="entry name" value="DNK_dom"/>
</dbReference>
<keyword evidence="7" id="KW-0418">Kinase</keyword>
<name>A0ABP8E8I4_9FLAO</name>
<dbReference type="Gene3D" id="3.40.50.300">
    <property type="entry name" value="P-loop containing nucleotide triphosphate hydrolases"/>
    <property type="match status" value="1"/>
</dbReference>
<dbReference type="RefSeq" id="WP_139001529.1">
    <property type="nucleotide sequence ID" value="NZ_BAABAV010000001.1"/>
</dbReference>
<evidence type="ECO:0000256" key="6">
    <source>
        <dbReference type="ARBA" id="ARBA00022741"/>
    </source>
</evidence>
<dbReference type="PANTHER" id="PTHR43071">
    <property type="entry name" value="2-AMINO-4-HYDROXY-6-HYDROXYMETHYLDIHYDROPTERIDINE PYROPHOSPHOKINASE"/>
    <property type="match status" value="1"/>
</dbReference>
<feature type="domain" description="Deoxynucleoside kinase" evidence="14">
    <location>
        <begin position="182"/>
        <end position="370"/>
    </location>
</feature>
<evidence type="ECO:0000256" key="8">
    <source>
        <dbReference type="ARBA" id="ARBA00022840"/>
    </source>
</evidence>
<dbReference type="SUPFAM" id="SSF55083">
    <property type="entry name" value="6-hydroxymethyl-7,8-dihydropterin pyrophosphokinase, HPPK"/>
    <property type="match status" value="1"/>
</dbReference>
<evidence type="ECO:0000256" key="1">
    <source>
        <dbReference type="ARBA" id="ARBA00005051"/>
    </source>
</evidence>
<dbReference type="Proteomes" id="UP001500027">
    <property type="component" value="Unassembled WGS sequence"/>
</dbReference>
<dbReference type="CDD" id="cd00483">
    <property type="entry name" value="HPPK"/>
    <property type="match status" value="1"/>
</dbReference>
<evidence type="ECO:0000313" key="16">
    <source>
        <dbReference type="Proteomes" id="UP001500027"/>
    </source>
</evidence>
<evidence type="ECO:0000256" key="7">
    <source>
        <dbReference type="ARBA" id="ARBA00022777"/>
    </source>
</evidence>
<evidence type="ECO:0000259" key="13">
    <source>
        <dbReference type="Pfam" id="PF01288"/>
    </source>
</evidence>
<keyword evidence="16" id="KW-1185">Reference proteome</keyword>
<evidence type="ECO:0000256" key="2">
    <source>
        <dbReference type="ARBA" id="ARBA00005810"/>
    </source>
</evidence>
<evidence type="ECO:0000256" key="9">
    <source>
        <dbReference type="ARBA" id="ARBA00022909"/>
    </source>
</evidence>
<evidence type="ECO:0000256" key="5">
    <source>
        <dbReference type="ARBA" id="ARBA00022679"/>
    </source>
</evidence>
<keyword evidence="8" id="KW-0067">ATP-binding</keyword>
<dbReference type="InterPro" id="IPR027417">
    <property type="entry name" value="P-loop_NTPase"/>
</dbReference>
<keyword evidence="6" id="KW-0547">Nucleotide-binding</keyword>
<reference evidence="16" key="1">
    <citation type="journal article" date="2019" name="Int. J. Syst. Evol. Microbiol.">
        <title>The Global Catalogue of Microorganisms (GCM) 10K type strain sequencing project: providing services to taxonomists for standard genome sequencing and annotation.</title>
        <authorList>
            <consortium name="The Broad Institute Genomics Platform"/>
            <consortium name="The Broad Institute Genome Sequencing Center for Infectious Disease"/>
            <person name="Wu L."/>
            <person name="Ma J."/>
        </authorList>
    </citation>
    <scope>NUCLEOTIDE SEQUENCE [LARGE SCALE GENOMIC DNA]</scope>
    <source>
        <strain evidence="16">JCM 17452</strain>
    </source>
</reference>
<keyword evidence="5" id="KW-0808">Transferase</keyword>
<dbReference type="EMBL" id="BAABAV010000001">
    <property type="protein sequence ID" value="GAA4268513.1"/>
    <property type="molecule type" value="Genomic_DNA"/>
</dbReference>
<feature type="domain" description="7,8-dihydro-6-hydroxymethylpterin-pyrophosphokinase" evidence="13">
    <location>
        <begin position="9"/>
        <end position="135"/>
    </location>
</feature>
<dbReference type="SUPFAM" id="SSF52540">
    <property type="entry name" value="P-loop containing nucleoside triphosphate hydrolases"/>
    <property type="match status" value="1"/>
</dbReference>